<name>A0A6G5A3S0_RHIMP</name>
<dbReference type="Gene3D" id="2.40.128.20">
    <property type="match status" value="1"/>
</dbReference>
<dbReference type="EMBL" id="GIKN01002537">
    <property type="protein sequence ID" value="NIE44810.1"/>
    <property type="molecule type" value="Transcribed_RNA"/>
</dbReference>
<proteinExistence type="predicted"/>
<protein>
    <submittedName>
        <fullName evidence="2">Putative lipocalin</fullName>
    </submittedName>
</protein>
<dbReference type="InterPro" id="IPR012674">
    <property type="entry name" value="Calycin"/>
</dbReference>
<accession>A0A6G5A3S0</accession>
<evidence type="ECO:0000256" key="1">
    <source>
        <dbReference type="SAM" id="SignalP"/>
    </source>
</evidence>
<feature type="chain" id="PRO_5026320957" evidence="1">
    <location>
        <begin position="21"/>
        <end position="184"/>
    </location>
</feature>
<reference evidence="2" key="1">
    <citation type="submission" date="2020-03" db="EMBL/GenBank/DDBJ databases">
        <title>A transcriptome and proteome of the tick Rhipicephalus microplus shaped by the genetic composition of its hosts and developmental stage.</title>
        <authorList>
            <person name="Garcia G.R."/>
            <person name="Ribeiro J.M.C."/>
            <person name="Maruyama S.R."/>
            <person name="Gardinasse L.G."/>
            <person name="Nelson K."/>
            <person name="Ferreira B.R."/>
            <person name="Andrade T.G."/>
            <person name="Santos I.K.F.M."/>
        </authorList>
    </citation>
    <scope>NUCLEOTIDE SEQUENCE</scope>
    <source>
        <strain evidence="2">NSGR</strain>
        <tissue evidence="2">Salivary glands</tissue>
    </source>
</reference>
<keyword evidence="1" id="KW-0732">Signal</keyword>
<dbReference type="AlphaFoldDB" id="A0A6G5A3S0"/>
<evidence type="ECO:0000313" key="2">
    <source>
        <dbReference type="EMBL" id="NIE44810.1"/>
    </source>
</evidence>
<organism evidence="2">
    <name type="scientific">Rhipicephalus microplus</name>
    <name type="common">Cattle tick</name>
    <name type="synonym">Boophilus microplus</name>
    <dbReference type="NCBI Taxonomy" id="6941"/>
    <lineage>
        <taxon>Eukaryota</taxon>
        <taxon>Metazoa</taxon>
        <taxon>Ecdysozoa</taxon>
        <taxon>Arthropoda</taxon>
        <taxon>Chelicerata</taxon>
        <taxon>Arachnida</taxon>
        <taxon>Acari</taxon>
        <taxon>Parasitiformes</taxon>
        <taxon>Ixodida</taxon>
        <taxon>Ixodoidea</taxon>
        <taxon>Ixodidae</taxon>
        <taxon>Rhipicephalinae</taxon>
        <taxon>Rhipicephalus</taxon>
        <taxon>Boophilus</taxon>
    </lineage>
</organism>
<dbReference type="VEuPathDB" id="VectorBase:LOC119179295"/>
<sequence length="184" mass="20888">MKACPFSLLALCVSVLFITSHPSTKIQAMTTGSPIFPPTANNTLYLVGYSYGLKNSSIDCVKSTYKGRKDDWFMRDISFKYYTARLAPQNLSIPFKFTTRGIDTVLQLEDFPTLRTFLRAKQEYLVRWYTNNSLVLSELITNITAPAPPCSLWMTTPTRNISEIPGSTNATFLYTMPECYLCWV</sequence>
<feature type="signal peptide" evidence="1">
    <location>
        <begin position="1"/>
        <end position="20"/>
    </location>
</feature>